<reference evidence="1" key="1">
    <citation type="submission" date="2022-10" db="EMBL/GenBank/DDBJ databases">
        <title>The complete genomes of actinobacterial strains from the NBC collection.</title>
        <authorList>
            <person name="Joergensen T.S."/>
            <person name="Alvarez Arevalo M."/>
            <person name="Sterndorff E.B."/>
            <person name="Faurdal D."/>
            <person name="Vuksanovic O."/>
            <person name="Mourched A.-S."/>
            <person name="Charusanti P."/>
            <person name="Shaw S."/>
            <person name="Blin K."/>
            <person name="Weber T."/>
        </authorList>
    </citation>
    <scope>NUCLEOTIDE SEQUENCE</scope>
    <source>
        <strain evidence="1">NBC_00254</strain>
    </source>
</reference>
<evidence type="ECO:0000313" key="2">
    <source>
        <dbReference type="Proteomes" id="UP001432011"/>
    </source>
</evidence>
<accession>A0ABZ1SM90</accession>
<name>A0ABZ1SM90_9ACTN</name>
<dbReference type="EMBL" id="CP108085">
    <property type="protein sequence ID" value="WUP74128.1"/>
    <property type="molecule type" value="Genomic_DNA"/>
</dbReference>
<keyword evidence="2" id="KW-1185">Reference proteome</keyword>
<gene>
    <name evidence="1" type="ORF">OG913_32885</name>
</gene>
<dbReference type="Proteomes" id="UP001432011">
    <property type="component" value="Chromosome"/>
</dbReference>
<dbReference type="RefSeq" id="WP_328709086.1">
    <property type="nucleotide sequence ID" value="NZ_CP108085.1"/>
</dbReference>
<proteinExistence type="predicted"/>
<sequence>MDNDAQPRGTWVVLGGVHLLNGIAPRRPDEPIVLVRVPSQEVCVPSITVVVRWDTLGMCQVTALTAESTPLGGGLIEGSALLPDAMAGAALREMIGEASAPGLVPLCYLAEHPDGYHAYAQIRFHPEDACFVRVTREPVGGGSVEALRWLDPMLAAHRTSALRLNNHLRYFHTHFAGTELEYKYNLAPGTDIWAASMELLKALRYGELPDCRPEYRDEFQIYAFENHLFEVTAPDAERGYASFIPTVDGGHVLKRKWYAEDTFARREQLYTDIEVAPGGFGEYLRSGLGLQVRAMPPFRRVRYDVQCESMRTGHVYGIFFDRCSLLAAPEVVLSQCELEYRRSRSLLDHDEDEVLREMERIDHWLSDHLATSGLAEQRTFYSKLSFLRDTITTRPELAPKSTMTR</sequence>
<protein>
    <submittedName>
        <fullName evidence="1">Uncharacterized protein</fullName>
    </submittedName>
</protein>
<evidence type="ECO:0000313" key="1">
    <source>
        <dbReference type="EMBL" id="WUP74128.1"/>
    </source>
</evidence>
<organism evidence="1 2">
    <name type="scientific">Microbispora hainanensis</name>
    <dbReference type="NCBI Taxonomy" id="568844"/>
    <lineage>
        <taxon>Bacteria</taxon>
        <taxon>Bacillati</taxon>
        <taxon>Actinomycetota</taxon>
        <taxon>Actinomycetes</taxon>
        <taxon>Streptosporangiales</taxon>
        <taxon>Streptosporangiaceae</taxon>
        <taxon>Microbispora</taxon>
    </lineage>
</organism>